<dbReference type="RefSeq" id="WP_091375289.1">
    <property type="nucleotide sequence ID" value="NZ_FNDV01000002.1"/>
</dbReference>
<gene>
    <name evidence="2" type="ORF">SAMN05192558_105386</name>
</gene>
<reference evidence="3" key="1">
    <citation type="submission" date="2016-10" db="EMBL/GenBank/DDBJ databases">
        <authorList>
            <person name="Varghese N."/>
            <person name="Submissions S."/>
        </authorList>
    </citation>
    <scope>NUCLEOTIDE SEQUENCE [LARGE SCALE GENOMIC DNA]</scope>
    <source>
        <strain evidence="3">IBRC-M 10655</strain>
    </source>
</reference>
<proteinExistence type="predicted"/>
<sequence>MCGRTGTTTREQPHDIYSDLIDIGKQGRRDLADQVVPYLTSDTDFLREAAVRTLVFHLRLPEHKPTAIRLLTEDPDEGVRSAAAMGLGHFAAQDRDLLQRLLGVALNVGEDERVRDAAFIAALVATGVVARGEVPMGSTTPGFDARADWALLDGKLREAGIPVPPRIAARAARPLSRWARGREFPFGESIGQFVIIDQLGGTPDRGRYRAESPEHPVLISLGTKQTETTPTLLDRLAFDIEGVAPLLHIGDLDAGNGMVCTGLVELEPEGAPVGELDVGSAARVGLQVAAILRRAHAEGITLGGLRPELIYVDGDRVTGIVPRCEPFLATASWPCYGVPPAFEHFFVAPEQLNGDPAGAAADVFALTAVLADRVGGHPFTGAGTTNAIAIMVGERMPWTGEPDLGALIDAGLEPDPSRRIGLDELVARLEPLADRNPESAVIEWKRTGDGEFPYRATWRGKDFVIRVNDFPAEPLYTLLVGDEELIDLEDWPRRWVRPGTQ</sequence>
<evidence type="ECO:0000313" key="3">
    <source>
        <dbReference type="Proteomes" id="UP000199651"/>
    </source>
</evidence>
<dbReference type="InterPro" id="IPR000719">
    <property type="entry name" value="Prot_kinase_dom"/>
</dbReference>
<dbReference type="SUPFAM" id="SSF56112">
    <property type="entry name" value="Protein kinase-like (PK-like)"/>
    <property type="match status" value="1"/>
</dbReference>
<dbReference type="OrthoDB" id="3504325at2"/>
<dbReference type="AlphaFoldDB" id="A0A1H0NKX4"/>
<keyword evidence="3" id="KW-1185">Reference proteome</keyword>
<dbReference type="GO" id="GO:0005524">
    <property type="term" value="F:ATP binding"/>
    <property type="evidence" value="ECO:0007669"/>
    <property type="project" value="InterPro"/>
</dbReference>
<feature type="domain" description="Protein kinase" evidence="1">
    <location>
        <begin position="120"/>
        <end position="433"/>
    </location>
</feature>
<dbReference type="Gene3D" id="1.10.510.10">
    <property type="entry name" value="Transferase(Phosphotransferase) domain 1"/>
    <property type="match status" value="1"/>
</dbReference>
<dbReference type="Proteomes" id="UP000199651">
    <property type="component" value="Unassembled WGS sequence"/>
</dbReference>
<evidence type="ECO:0000259" key="1">
    <source>
        <dbReference type="PROSITE" id="PS50011"/>
    </source>
</evidence>
<dbReference type="Pfam" id="PF13646">
    <property type="entry name" value="HEAT_2"/>
    <property type="match status" value="1"/>
</dbReference>
<dbReference type="STRING" id="504798.SAMN05421871_102436"/>
<evidence type="ECO:0000313" key="2">
    <source>
        <dbReference type="EMBL" id="SDO93291.1"/>
    </source>
</evidence>
<dbReference type="PROSITE" id="PS50011">
    <property type="entry name" value="PROTEIN_KINASE_DOM"/>
    <property type="match status" value="1"/>
</dbReference>
<dbReference type="Gene3D" id="1.25.10.10">
    <property type="entry name" value="Leucine-rich Repeat Variant"/>
    <property type="match status" value="1"/>
</dbReference>
<name>A0A1H0NKX4_9PSEU</name>
<dbReference type="InterPro" id="IPR016024">
    <property type="entry name" value="ARM-type_fold"/>
</dbReference>
<accession>A0A1H0NKX4</accession>
<dbReference type="SUPFAM" id="SSF48371">
    <property type="entry name" value="ARM repeat"/>
    <property type="match status" value="1"/>
</dbReference>
<organism evidence="2 3">
    <name type="scientific">Actinokineospora alba</name>
    <dbReference type="NCBI Taxonomy" id="504798"/>
    <lineage>
        <taxon>Bacteria</taxon>
        <taxon>Bacillati</taxon>
        <taxon>Actinomycetota</taxon>
        <taxon>Actinomycetes</taxon>
        <taxon>Pseudonocardiales</taxon>
        <taxon>Pseudonocardiaceae</taxon>
        <taxon>Actinokineospora</taxon>
    </lineage>
</organism>
<dbReference type="InterPro" id="IPR011009">
    <property type="entry name" value="Kinase-like_dom_sf"/>
</dbReference>
<protein>
    <submittedName>
        <fullName evidence="2">HEAT repeat-containing protein</fullName>
    </submittedName>
</protein>
<dbReference type="InterPro" id="IPR011989">
    <property type="entry name" value="ARM-like"/>
</dbReference>
<dbReference type="GO" id="GO:0004672">
    <property type="term" value="F:protein kinase activity"/>
    <property type="evidence" value="ECO:0007669"/>
    <property type="project" value="InterPro"/>
</dbReference>
<dbReference type="EMBL" id="FNJB01000005">
    <property type="protein sequence ID" value="SDO93291.1"/>
    <property type="molecule type" value="Genomic_DNA"/>
</dbReference>